<organism evidence="1 2">
    <name type="scientific">Actinocatenispora comari</name>
    <dbReference type="NCBI Taxonomy" id="2807577"/>
    <lineage>
        <taxon>Bacteria</taxon>
        <taxon>Bacillati</taxon>
        <taxon>Actinomycetota</taxon>
        <taxon>Actinomycetes</taxon>
        <taxon>Micromonosporales</taxon>
        <taxon>Micromonosporaceae</taxon>
        <taxon>Actinocatenispora</taxon>
    </lineage>
</organism>
<dbReference type="EMBL" id="BOPO01000110">
    <property type="protein sequence ID" value="GIL29936.1"/>
    <property type="molecule type" value="Genomic_DNA"/>
</dbReference>
<comment type="caution">
    <text evidence="1">The sequence shown here is derived from an EMBL/GenBank/DDBJ whole genome shotgun (WGS) entry which is preliminary data.</text>
</comment>
<accession>A0A8J4AE45</accession>
<proteinExistence type="predicted"/>
<dbReference type="Proteomes" id="UP000614996">
    <property type="component" value="Unassembled WGS sequence"/>
</dbReference>
<name>A0A8J4AE45_9ACTN</name>
<reference evidence="2" key="1">
    <citation type="journal article" date="2021" name="Int. J. Syst. Evol. Microbiol.">
        <title>Actinocatenispora comari sp. nov., an endophytic actinomycete isolated from aerial parts of Comarum salesowianum.</title>
        <authorList>
            <person name="Oyunbileg N."/>
            <person name="Iizaka Y."/>
            <person name="Hamada M."/>
            <person name="Davaapurev B.O."/>
            <person name="Fukumoto A."/>
            <person name="Tsetseg B."/>
            <person name="Kato F."/>
            <person name="Tamura T."/>
            <person name="Batkhuu J."/>
            <person name="Anzai Y."/>
        </authorList>
    </citation>
    <scope>NUCLEOTIDE SEQUENCE [LARGE SCALE GENOMIC DNA]</scope>
    <source>
        <strain evidence="2">NUM-2625</strain>
    </source>
</reference>
<protein>
    <submittedName>
        <fullName evidence="1">Uncharacterized protein</fullName>
    </submittedName>
</protein>
<evidence type="ECO:0000313" key="1">
    <source>
        <dbReference type="EMBL" id="GIL29936.1"/>
    </source>
</evidence>
<dbReference type="AlphaFoldDB" id="A0A8J4AE45"/>
<gene>
    <name evidence="1" type="ORF">NUM_51900</name>
</gene>
<sequence>MALDTRERLILRWCAENSRDPRIPGILAALATRTATPGLCARCGEELPAPAAGKCHGRPRRYCLRCRPSRAKLPPNSVPVAGSV</sequence>
<keyword evidence="2" id="KW-1185">Reference proteome</keyword>
<evidence type="ECO:0000313" key="2">
    <source>
        <dbReference type="Proteomes" id="UP000614996"/>
    </source>
</evidence>